<dbReference type="GO" id="GO:0004930">
    <property type="term" value="F:G protein-coupled receptor activity"/>
    <property type="evidence" value="ECO:0007669"/>
    <property type="project" value="UniProtKB-KW"/>
</dbReference>
<evidence type="ECO:0000256" key="3">
    <source>
        <dbReference type="ARBA" id="ARBA00022989"/>
    </source>
</evidence>
<evidence type="ECO:0000256" key="2">
    <source>
        <dbReference type="ARBA" id="ARBA00022692"/>
    </source>
</evidence>
<feature type="transmembrane region" description="Helical" evidence="10">
    <location>
        <begin position="253"/>
        <end position="273"/>
    </location>
</feature>
<dbReference type="Pfam" id="PF00001">
    <property type="entry name" value="7tm_1"/>
    <property type="match status" value="1"/>
</dbReference>
<comment type="similarity">
    <text evidence="8">Belongs to the G-protein coupled receptor 1 family.</text>
</comment>
<evidence type="ECO:0000256" key="10">
    <source>
        <dbReference type="SAM" id="Phobius"/>
    </source>
</evidence>
<evidence type="ECO:0000256" key="9">
    <source>
        <dbReference type="SAM" id="MobiDB-lite"/>
    </source>
</evidence>
<keyword evidence="5 10" id="KW-0472">Membrane</keyword>
<feature type="transmembrane region" description="Helical" evidence="10">
    <location>
        <begin position="146"/>
        <end position="166"/>
    </location>
</feature>
<dbReference type="GO" id="GO:0016020">
    <property type="term" value="C:membrane"/>
    <property type="evidence" value="ECO:0007669"/>
    <property type="project" value="UniProtKB-SubCell"/>
</dbReference>
<feature type="transmembrane region" description="Helical" evidence="10">
    <location>
        <begin position="107"/>
        <end position="125"/>
    </location>
</feature>
<feature type="region of interest" description="Disordered" evidence="9">
    <location>
        <begin position="338"/>
        <end position="357"/>
    </location>
</feature>
<dbReference type="PROSITE" id="PS00237">
    <property type="entry name" value="G_PROTEIN_RECEP_F1_1"/>
    <property type="match status" value="1"/>
</dbReference>
<organism evidence="12 13">
    <name type="scientific">Mytilus edulis</name>
    <name type="common">Blue mussel</name>
    <dbReference type="NCBI Taxonomy" id="6550"/>
    <lineage>
        <taxon>Eukaryota</taxon>
        <taxon>Metazoa</taxon>
        <taxon>Spiralia</taxon>
        <taxon>Lophotrochozoa</taxon>
        <taxon>Mollusca</taxon>
        <taxon>Bivalvia</taxon>
        <taxon>Autobranchia</taxon>
        <taxon>Pteriomorphia</taxon>
        <taxon>Mytilida</taxon>
        <taxon>Mytiloidea</taxon>
        <taxon>Mytilidae</taxon>
        <taxon>Mytilinae</taxon>
        <taxon>Mytilus</taxon>
    </lineage>
</organism>
<evidence type="ECO:0000313" key="12">
    <source>
        <dbReference type="EMBL" id="CAG2191934.1"/>
    </source>
</evidence>
<dbReference type="OrthoDB" id="6058642at2759"/>
<dbReference type="PROSITE" id="PS50262">
    <property type="entry name" value="G_PROTEIN_RECEP_F1_2"/>
    <property type="match status" value="1"/>
</dbReference>
<protein>
    <recommendedName>
        <fullName evidence="11">G-protein coupled receptors family 1 profile domain-containing protein</fullName>
    </recommendedName>
</protein>
<comment type="subcellular location">
    <subcellularLocation>
        <location evidence="1">Membrane</location>
        <topology evidence="1">Multi-pass membrane protein</topology>
    </subcellularLocation>
</comment>
<accession>A0A8S3Q658</accession>
<evidence type="ECO:0000256" key="6">
    <source>
        <dbReference type="ARBA" id="ARBA00023170"/>
    </source>
</evidence>
<evidence type="ECO:0000259" key="11">
    <source>
        <dbReference type="PROSITE" id="PS50262"/>
    </source>
</evidence>
<keyword evidence="7 8" id="KW-0807">Transducer</keyword>
<keyword evidence="2 8" id="KW-0812">Transmembrane</keyword>
<feature type="transmembrane region" description="Helical" evidence="10">
    <location>
        <begin position="199"/>
        <end position="221"/>
    </location>
</feature>
<evidence type="ECO:0000256" key="8">
    <source>
        <dbReference type="RuleBase" id="RU000688"/>
    </source>
</evidence>
<keyword evidence="3 10" id="KW-1133">Transmembrane helix</keyword>
<keyword evidence="4 8" id="KW-0297">G-protein coupled receptor</keyword>
<reference evidence="12" key="1">
    <citation type="submission" date="2021-03" db="EMBL/GenBank/DDBJ databases">
        <authorList>
            <person name="Bekaert M."/>
        </authorList>
    </citation>
    <scope>NUCLEOTIDE SEQUENCE</scope>
</reference>
<dbReference type="PANTHER" id="PTHR24238">
    <property type="entry name" value="G-PROTEIN COUPLED RECEPTOR"/>
    <property type="match status" value="1"/>
</dbReference>
<evidence type="ECO:0000256" key="1">
    <source>
        <dbReference type="ARBA" id="ARBA00004141"/>
    </source>
</evidence>
<dbReference type="PANTHER" id="PTHR24238:SF47">
    <property type="entry name" value="ECDYSTEROIDS_DOPAMINE RECEPTOR-RELATED"/>
    <property type="match status" value="1"/>
</dbReference>
<evidence type="ECO:0000256" key="7">
    <source>
        <dbReference type="ARBA" id="ARBA00023224"/>
    </source>
</evidence>
<evidence type="ECO:0000256" key="4">
    <source>
        <dbReference type="ARBA" id="ARBA00023040"/>
    </source>
</evidence>
<keyword evidence="6 8" id="KW-0675">Receptor</keyword>
<dbReference type="InterPro" id="IPR000276">
    <property type="entry name" value="GPCR_Rhodpsn"/>
</dbReference>
<dbReference type="Gene3D" id="1.20.1070.10">
    <property type="entry name" value="Rhodopsin 7-helix transmembrane proteins"/>
    <property type="match status" value="1"/>
</dbReference>
<gene>
    <name evidence="12" type="ORF">MEDL_7149</name>
</gene>
<comment type="caution">
    <text evidence="12">The sequence shown here is derived from an EMBL/GenBank/DDBJ whole genome shotgun (WGS) entry which is preliminary data.</text>
</comment>
<evidence type="ECO:0000313" key="13">
    <source>
        <dbReference type="Proteomes" id="UP000683360"/>
    </source>
</evidence>
<sequence>MENNTDLLTEVTTTVNAFLSREYYTEQIVNQKLVAPIVYLAILLLIGLPGNISILIIYRNYNKNVYRKIIWIIAIVDLLFCLIGVPFNLGRLFNYYNFKSLRACQIVAGLLDSGIMTSTHLLVLLTVHRYRQVCYPLRRQITTQNVTYFIAACFAIGFASGIPQIAVLQPLGETEIGNRVTGYTCTVAWKDSPPGWKNYNIFLSSLFLFYTILLFVLYAFIGRTLLRLKRRRRTDNYRENATNNRSSGLSMKITQIAFTVSIVFAISYVPLFLNEVAIKDVDETKLSWTKFAFLKIVQRSYLINHVANAFIYYRFDNHFRSRLNSCFITSAQCMKNDNNNEQTNNVTEPPRSVNLGI</sequence>
<dbReference type="CDD" id="cd00637">
    <property type="entry name" value="7tm_classA_rhodopsin-like"/>
    <property type="match status" value="1"/>
</dbReference>
<dbReference type="AlphaFoldDB" id="A0A8S3Q658"/>
<dbReference type="InterPro" id="IPR017452">
    <property type="entry name" value="GPCR_Rhodpsn_7TM"/>
</dbReference>
<feature type="transmembrane region" description="Helical" evidence="10">
    <location>
        <begin position="69"/>
        <end position="87"/>
    </location>
</feature>
<keyword evidence="13" id="KW-1185">Reference proteome</keyword>
<feature type="transmembrane region" description="Helical" evidence="10">
    <location>
        <begin position="37"/>
        <end position="57"/>
    </location>
</feature>
<evidence type="ECO:0000256" key="5">
    <source>
        <dbReference type="ARBA" id="ARBA00023136"/>
    </source>
</evidence>
<dbReference type="Proteomes" id="UP000683360">
    <property type="component" value="Unassembled WGS sequence"/>
</dbReference>
<dbReference type="SUPFAM" id="SSF81321">
    <property type="entry name" value="Family A G protein-coupled receptor-like"/>
    <property type="match status" value="1"/>
</dbReference>
<proteinExistence type="inferred from homology"/>
<feature type="domain" description="G-protein coupled receptors family 1 profile" evidence="11">
    <location>
        <begin position="49"/>
        <end position="312"/>
    </location>
</feature>
<dbReference type="EMBL" id="CAJPWZ010000373">
    <property type="protein sequence ID" value="CAG2191934.1"/>
    <property type="molecule type" value="Genomic_DNA"/>
</dbReference>
<dbReference type="PRINTS" id="PR00237">
    <property type="entry name" value="GPCRRHODOPSN"/>
</dbReference>
<name>A0A8S3Q658_MYTED</name>